<organism evidence="1 2">
    <name type="scientific">Oryza glaberrima</name>
    <name type="common">African rice</name>
    <dbReference type="NCBI Taxonomy" id="4538"/>
    <lineage>
        <taxon>Eukaryota</taxon>
        <taxon>Viridiplantae</taxon>
        <taxon>Streptophyta</taxon>
        <taxon>Embryophyta</taxon>
        <taxon>Tracheophyta</taxon>
        <taxon>Spermatophyta</taxon>
        <taxon>Magnoliopsida</taxon>
        <taxon>Liliopsida</taxon>
        <taxon>Poales</taxon>
        <taxon>Poaceae</taxon>
        <taxon>BOP clade</taxon>
        <taxon>Oryzoideae</taxon>
        <taxon>Oryzeae</taxon>
        <taxon>Oryzinae</taxon>
        <taxon>Oryza</taxon>
    </lineage>
</organism>
<dbReference type="Proteomes" id="UP000007306">
    <property type="component" value="Chromosome 1"/>
</dbReference>
<dbReference type="Gramene" id="ORGLA01G0314100.1">
    <property type="protein sequence ID" value="ORGLA01G0314100.1"/>
    <property type="gene ID" value="ORGLA01G0314100"/>
</dbReference>
<dbReference type="HOGENOM" id="CLU_2079069_0_0_1"/>
<sequence>QPFTPPLVGLVLVIRSYIGSTKVDMRDLEASPISLNSYSRKLTTLVIDHIQRESIPPSGSKDFNKTNHDMFNGQGLVKVPNAPLTICKFEYDLHQLSKAGKQLGAQFGSVSKDMKTAT</sequence>
<proteinExistence type="predicted"/>
<reference evidence="1" key="1">
    <citation type="submission" date="2015-06" db="UniProtKB">
        <authorList>
            <consortium name="EnsemblPlants"/>
        </authorList>
    </citation>
    <scope>IDENTIFICATION</scope>
</reference>
<protein>
    <submittedName>
        <fullName evidence="1">Uncharacterized protein</fullName>
    </submittedName>
</protein>
<evidence type="ECO:0000313" key="2">
    <source>
        <dbReference type="Proteomes" id="UP000007306"/>
    </source>
</evidence>
<evidence type="ECO:0000313" key="1">
    <source>
        <dbReference type="EnsemblPlants" id="ORGLA01G0314100.1"/>
    </source>
</evidence>
<dbReference type="AlphaFoldDB" id="I1NTF1"/>
<accession>I1NTF1</accession>
<dbReference type="EnsemblPlants" id="ORGLA01G0314100.1">
    <property type="protein sequence ID" value="ORGLA01G0314100.1"/>
    <property type="gene ID" value="ORGLA01G0314100"/>
</dbReference>
<reference evidence="1 2" key="2">
    <citation type="submission" date="2018-04" db="EMBL/GenBank/DDBJ databases">
        <title>OglaRS2 (Oryza glaberrima Reference Sequence Version 2).</title>
        <authorList>
            <person name="Zhang J."/>
            <person name="Kudrna D."/>
            <person name="Lee S."/>
            <person name="Talag J."/>
            <person name="Rajasekar S."/>
            <person name="Wing R.A."/>
        </authorList>
    </citation>
    <scope>NUCLEOTIDE SEQUENCE [LARGE SCALE GENOMIC DNA]</scope>
    <source>
        <strain evidence="1 2">cv. IRGC 96717</strain>
    </source>
</reference>
<name>I1NTF1_ORYGL</name>
<keyword evidence="2" id="KW-1185">Reference proteome</keyword>